<protein>
    <submittedName>
        <fullName evidence="2">Uncharacterized protein</fullName>
    </submittedName>
</protein>
<keyword evidence="3" id="KW-1185">Reference proteome</keyword>
<dbReference type="AlphaFoldDB" id="A0A7N5JM13"/>
<reference evidence="2" key="2">
    <citation type="submission" date="2025-08" db="UniProtKB">
        <authorList>
            <consortium name="Ensembl"/>
        </authorList>
    </citation>
    <scope>IDENTIFICATION</scope>
</reference>
<sequence length="106" mass="11983">LITMGTASSKDESSSVKSPEASVAFSMMDVFLFSVVIGLLTYWFFFRKKKEEIPEFSKIQTPAATAGQSTNEKSFVEKMKKTGRNIVVCQPVWYKICGVWAWKQNV</sequence>
<evidence type="ECO:0000256" key="1">
    <source>
        <dbReference type="SAM" id="Phobius"/>
    </source>
</evidence>
<keyword evidence="1" id="KW-0472">Membrane</keyword>
<dbReference type="Proteomes" id="UP000008912">
    <property type="component" value="Unassembled WGS sequence"/>
</dbReference>
<name>A0A7N5JM13_AILME</name>
<dbReference type="Ensembl" id="ENSAMET00000037909.1">
    <property type="protein sequence ID" value="ENSAMEP00000027311.1"/>
    <property type="gene ID" value="ENSAMEG00000030360.1"/>
</dbReference>
<keyword evidence="1" id="KW-1133">Transmembrane helix</keyword>
<accession>A0A7N5JM13</accession>
<evidence type="ECO:0000313" key="3">
    <source>
        <dbReference type="Proteomes" id="UP000008912"/>
    </source>
</evidence>
<dbReference type="InParanoid" id="A0A7N5JM13"/>
<reference evidence="2 3" key="1">
    <citation type="journal article" date="2010" name="Nature">
        <title>The sequence and de novo assembly of the giant panda genome.</title>
        <authorList>
            <person name="Li R."/>
            <person name="Fan W."/>
            <person name="Tian G."/>
            <person name="Zhu H."/>
            <person name="He L."/>
            <person name="Cai J."/>
            <person name="Huang Q."/>
            <person name="Cai Q."/>
            <person name="Li B."/>
            <person name="Bai Y."/>
            <person name="Zhang Z."/>
            <person name="Zhang Y."/>
            <person name="Wang W."/>
            <person name="Li J."/>
            <person name="Wei F."/>
            <person name="Li H."/>
            <person name="Jian M."/>
            <person name="Li J."/>
            <person name="Zhang Z."/>
            <person name="Nielsen R."/>
            <person name="Li D."/>
            <person name="Gu W."/>
            <person name="Yang Z."/>
            <person name="Xuan Z."/>
            <person name="Ryder O.A."/>
            <person name="Leung F.C."/>
            <person name="Zhou Y."/>
            <person name="Cao J."/>
            <person name="Sun X."/>
            <person name="Fu Y."/>
            <person name="Fang X."/>
            <person name="Guo X."/>
            <person name="Wang B."/>
            <person name="Hou R."/>
            <person name="Shen F."/>
            <person name="Mu B."/>
            <person name="Ni P."/>
            <person name="Lin R."/>
            <person name="Qian W."/>
            <person name="Wang G."/>
            <person name="Yu C."/>
            <person name="Nie W."/>
            <person name="Wang J."/>
            <person name="Wu Z."/>
            <person name="Liang H."/>
            <person name="Min J."/>
            <person name="Wu Q."/>
            <person name="Cheng S."/>
            <person name="Ruan J."/>
            <person name="Wang M."/>
            <person name="Shi Z."/>
            <person name="Wen M."/>
            <person name="Liu B."/>
            <person name="Ren X."/>
            <person name="Zheng H."/>
            <person name="Dong D."/>
            <person name="Cook K."/>
            <person name="Shan G."/>
            <person name="Zhang H."/>
            <person name="Kosiol C."/>
            <person name="Xie X."/>
            <person name="Lu Z."/>
            <person name="Zheng H."/>
            <person name="Li Y."/>
            <person name="Steiner C.C."/>
            <person name="Lam T.T."/>
            <person name="Lin S."/>
            <person name="Zhang Q."/>
            <person name="Li G."/>
            <person name="Tian J."/>
            <person name="Gong T."/>
            <person name="Liu H."/>
            <person name="Zhang D."/>
            <person name="Fang L."/>
            <person name="Ye C."/>
            <person name="Zhang J."/>
            <person name="Hu W."/>
            <person name="Xu A."/>
            <person name="Ren Y."/>
            <person name="Zhang G."/>
            <person name="Bruford M.W."/>
            <person name="Li Q."/>
            <person name="Ma L."/>
            <person name="Guo Y."/>
            <person name="An N."/>
            <person name="Hu Y."/>
            <person name="Zheng Y."/>
            <person name="Shi Y."/>
            <person name="Li Z."/>
            <person name="Liu Q."/>
            <person name="Chen Y."/>
            <person name="Zhao J."/>
            <person name="Qu N."/>
            <person name="Zhao S."/>
            <person name="Tian F."/>
            <person name="Wang X."/>
            <person name="Wang H."/>
            <person name="Xu L."/>
            <person name="Liu X."/>
            <person name="Vinar T."/>
            <person name="Wang Y."/>
            <person name="Lam T.W."/>
            <person name="Yiu S.M."/>
            <person name="Liu S."/>
            <person name="Zhang H."/>
            <person name="Li D."/>
            <person name="Huang Y."/>
            <person name="Wang X."/>
            <person name="Yang G."/>
            <person name="Jiang Z."/>
            <person name="Wang J."/>
            <person name="Qin N."/>
            <person name="Li L."/>
            <person name="Li J."/>
            <person name="Bolund L."/>
            <person name="Kristiansen K."/>
            <person name="Wong G.K."/>
            <person name="Olson M."/>
            <person name="Zhang X."/>
            <person name="Li S."/>
            <person name="Yang H."/>
            <person name="Wang J."/>
            <person name="Wang J."/>
        </authorList>
    </citation>
    <scope>NUCLEOTIDE SEQUENCE [LARGE SCALE GENOMIC DNA]</scope>
</reference>
<keyword evidence="1" id="KW-0812">Transmembrane</keyword>
<dbReference type="GeneTree" id="ENSGT01150000289744"/>
<reference evidence="2" key="3">
    <citation type="submission" date="2025-09" db="UniProtKB">
        <authorList>
            <consortium name="Ensembl"/>
        </authorList>
    </citation>
    <scope>IDENTIFICATION</scope>
</reference>
<feature type="transmembrane region" description="Helical" evidence="1">
    <location>
        <begin position="23"/>
        <end position="45"/>
    </location>
</feature>
<organism evidence="2 3">
    <name type="scientific">Ailuropoda melanoleuca</name>
    <name type="common">Giant panda</name>
    <dbReference type="NCBI Taxonomy" id="9646"/>
    <lineage>
        <taxon>Eukaryota</taxon>
        <taxon>Metazoa</taxon>
        <taxon>Chordata</taxon>
        <taxon>Craniata</taxon>
        <taxon>Vertebrata</taxon>
        <taxon>Euteleostomi</taxon>
        <taxon>Mammalia</taxon>
        <taxon>Eutheria</taxon>
        <taxon>Laurasiatheria</taxon>
        <taxon>Carnivora</taxon>
        <taxon>Caniformia</taxon>
        <taxon>Ursidae</taxon>
        <taxon>Ailuropoda</taxon>
    </lineage>
</organism>
<proteinExistence type="predicted"/>
<evidence type="ECO:0000313" key="2">
    <source>
        <dbReference type="Ensembl" id="ENSAMEP00000027311.1"/>
    </source>
</evidence>